<feature type="transmembrane region" description="Helical" evidence="17">
    <location>
        <begin position="240"/>
        <end position="259"/>
    </location>
</feature>
<dbReference type="STRING" id="1230458.C484_11191"/>
<comment type="cofactor">
    <cofactor evidence="1">
        <name>Mn(2+)</name>
        <dbReference type="ChEBI" id="CHEBI:29035"/>
    </cofactor>
</comment>
<dbReference type="GO" id="GO:0046872">
    <property type="term" value="F:metal ion binding"/>
    <property type="evidence" value="ECO:0007669"/>
    <property type="project" value="UniProtKB-KW"/>
</dbReference>
<evidence type="ECO:0000256" key="11">
    <source>
        <dbReference type="ARBA" id="ARBA00022842"/>
    </source>
</evidence>
<feature type="transmembrane region" description="Helical" evidence="17">
    <location>
        <begin position="481"/>
        <end position="502"/>
    </location>
</feature>
<evidence type="ECO:0000256" key="13">
    <source>
        <dbReference type="ARBA" id="ARBA00023136"/>
    </source>
</evidence>
<comment type="caution">
    <text evidence="19">The sequence shown here is derived from an EMBL/GenBank/DDBJ whole genome shotgun (WGS) entry which is preliminary data.</text>
</comment>
<keyword evidence="13 17" id="KW-0472">Membrane</keyword>
<keyword evidence="9 17" id="KW-0812">Transmembrane</keyword>
<keyword evidence="7" id="KW-0328">Glycosyltransferase</keyword>
<proteinExistence type="inferred from homology"/>
<name>L9ZWQ0_9EURY</name>
<accession>L9ZWQ0</accession>
<feature type="transmembrane region" description="Helical" evidence="17">
    <location>
        <begin position="390"/>
        <end position="412"/>
    </location>
</feature>
<evidence type="ECO:0000256" key="3">
    <source>
        <dbReference type="ARBA" id="ARBA00004651"/>
    </source>
</evidence>
<evidence type="ECO:0000256" key="5">
    <source>
        <dbReference type="ARBA" id="ARBA00010810"/>
    </source>
</evidence>
<evidence type="ECO:0000256" key="10">
    <source>
        <dbReference type="ARBA" id="ARBA00022723"/>
    </source>
</evidence>
<sequence>MADADDPASGTHPQAVADTAASFCEEYDDGEQILETVLAIDADHDTETWTFSDLPLDSGTFGELVSRNIVVKDGGEYRVSSRNGIRAALTDEEITSESESDSDSNSGYIRSRIVAVDIHTGAAFVGALAILLVMRLLNYGAVFRGDRVVSPGNDPYYYRYWMTEFLASSDGLTDWSVVTSMPDGAAERRPFTHAANWLLAEVLGGGQGAADIVTAWLPVVATLALGIVVYWLAVVVTDDVRIGIASVVLLALTPVHAVYSGVGFLEHRLHQYFWLGVTLLALAWLAVDLRRRSQDSSDRTRDPLLEHCRSPWTWVATIVFGIALTFSAYAWGGSVLMFLPVAIYIGLKVPLDVRAGLSPTLGNVPLLTGLGISSALSVFFYLRWGWQESFTAVVSVLLVAGSLGVIVLGEAWHRLEFSVPTSGLIGIEAVLTAVGIGVVRSLRPTDWTRLQTRADDLLFRTGATETGSVFSTDNSIILEPMAHLGINFYLAVIVLGWASWVASRRYEPGWLLLSVYTVFWLVMATLQVRFAAQLAIPLAVLGGLGLVALLAWVDLARVPRPFRTSTTDDDPSESWRTRDTVTDGGDYKPGIIVPRDVRKLATLGWIVLLVCGMSLIFVPSLSAQTTHSDAQLEATTAIEDHALETDREYPATFVLSRWGDNRLYNYFVSGESQSYSYAQNTFGDFQTGTDPDGWYDQFGDRVGYVVLTDQSNVSAEMTQSRLHEEYGTGGSQTDPLTHYQAIYLDEEVTAFAVVPGATITGSGEAGENVTVETETDVSGETLTYERSTTVGDDGTFSVTVPYPGEYDVGTASVDVSRSAVESGESVPLD</sequence>
<evidence type="ECO:0000256" key="15">
    <source>
        <dbReference type="ARBA" id="ARBA00030679"/>
    </source>
</evidence>
<evidence type="ECO:0000256" key="12">
    <source>
        <dbReference type="ARBA" id="ARBA00022989"/>
    </source>
</evidence>
<feature type="transmembrane region" description="Helical" evidence="17">
    <location>
        <begin position="534"/>
        <end position="553"/>
    </location>
</feature>
<feature type="transmembrane region" description="Helical" evidence="17">
    <location>
        <begin position="600"/>
        <end position="621"/>
    </location>
</feature>
<evidence type="ECO:0000256" key="6">
    <source>
        <dbReference type="ARBA" id="ARBA00012602"/>
    </source>
</evidence>
<dbReference type="InterPro" id="IPR003674">
    <property type="entry name" value="Oligo_trans_STT3"/>
</dbReference>
<dbReference type="Proteomes" id="UP000011648">
    <property type="component" value="Unassembled WGS sequence"/>
</dbReference>
<feature type="transmembrane region" description="Helical" evidence="17">
    <location>
        <begin position="213"/>
        <end position="233"/>
    </location>
</feature>
<evidence type="ECO:0000256" key="4">
    <source>
        <dbReference type="ARBA" id="ARBA00004922"/>
    </source>
</evidence>
<comment type="catalytic activity">
    <reaction evidence="16">
        <text>an archaeal dolichyl phosphooligosaccharide + [protein]-L-asparagine = an archaeal dolichyl phosphate + a glycoprotein with the oligosaccharide chain attached by N-beta-D-glycosyl linkage to a protein L-asparagine.</text>
        <dbReference type="EC" id="2.4.99.21"/>
    </reaction>
</comment>
<comment type="similarity">
    <text evidence="5">Belongs to the STT3 family.</text>
</comment>
<feature type="domain" description="Archaeal glycosylation protein B peripheral" evidence="18">
    <location>
        <begin position="756"/>
        <end position="809"/>
    </location>
</feature>
<keyword evidence="12 17" id="KW-1133">Transmembrane helix</keyword>
<feature type="transmembrane region" description="Helical" evidence="17">
    <location>
        <begin position="271"/>
        <end position="290"/>
    </location>
</feature>
<keyword evidence="8" id="KW-0808">Transferase</keyword>
<evidence type="ECO:0000256" key="17">
    <source>
        <dbReference type="SAM" id="Phobius"/>
    </source>
</evidence>
<evidence type="ECO:0000256" key="8">
    <source>
        <dbReference type="ARBA" id="ARBA00022679"/>
    </source>
</evidence>
<organism evidence="19 20">
    <name type="scientific">Natrialba taiwanensis DSM 12281</name>
    <dbReference type="NCBI Taxonomy" id="1230458"/>
    <lineage>
        <taxon>Archaea</taxon>
        <taxon>Methanobacteriati</taxon>
        <taxon>Methanobacteriota</taxon>
        <taxon>Stenosarchaea group</taxon>
        <taxon>Halobacteria</taxon>
        <taxon>Halobacteriales</taxon>
        <taxon>Natrialbaceae</taxon>
        <taxon>Natrialba</taxon>
    </lineage>
</organism>
<evidence type="ECO:0000259" key="18">
    <source>
        <dbReference type="Pfam" id="PF18079"/>
    </source>
</evidence>
<feature type="transmembrane region" description="Helical" evidence="17">
    <location>
        <begin position="509"/>
        <end position="528"/>
    </location>
</feature>
<evidence type="ECO:0000256" key="7">
    <source>
        <dbReference type="ARBA" id="ARBA00022676"/>
    </source>
</evidence>
<evidence type="ECO:0000256" key="9">
    <source>
        <dbReference type="ARBA" id="ARBA00022692"/>
    </source>
</evidence>
<keyword evidence="20" id="KW-1185">Reference proteome</keyword>
<evidence type="ECO:0000256" key="16">
    <source>
        <dbReference type="ARBA" id="ARBA00034066"/>
    </source>
</evidence>
<comment type="subcellular location">
    <subcellularLocation>
        <location evidence="3">Cell membrane</location>
        <topology evidence="3">Multi-pass membrane protein</topology>
    </subcellularLocation>
</comment>
<dbReference type="PANTHER" id="PTHR13872">
    <property type="entry name" value="DOLICHYL-DIPHOSPHOOLIGOSACCHARIDE--PROTEIN GLYCOSYLTRANSFERASE SUBUNIT"/>
    <property type="match status" value="1"/>
</dbReference>
<dbReference type="GO" id="GO:0005886">
    <property type="term" value="C:plasma membrane"/>
    <property type="evidence" value="ECO:0007669"/>
    <property type="project" value="UniProtKB-SubCell"/>
</dbReference>
<feature type="transmembrane region" description="Helical" evidence="17">
    <location>
        <begin position="114"/>
        <end position="137"/>
    </location>
</feature>
<evidence type="ECO:0000256" key="1">
    <source>
        <dbReference type="ARBA" id="ARBA00001936"/>
    </source>
</evidence>
<evidence type="ECO:0000256" key="2">
    <source>
        <dbReference type="ARBA" id="ARBA00001946"/>
    </source>
</evidence>
<dbReference type="EMBL" id="AOIL01000042">
    <property type="protein sequence ID" value="ELY90784.1"/>
    <property type="molecule type" value="Genomic_DNA"/>
</dbReference>
<gene>
    <name evidence="19" type="ORF">C484_11191</name>
</gene>
<protein>
    <recommendedName>
        <fullName evidence="6">dolichyl-phosphooligosaccharide-protein glycotransferase</fullName>
        <ecNumber evidence="6">2.4.99.21</ecNumber>
    </recommendedName>
    <alternativeName>
        <fullName evidence="15">Oligosaccharyl transferase</fullName>
    </alternativeName>
</protein>
<dbReference type="Gene3D" id="2.60.40.3390">
    <property type="match status" value="1"/>
</dbReference>
<dbReference type="GO" id="GO:0004576">
    <property type="term" value="F:oligosaccharyl transferase activity"/>
    <property type="evidence" value="ECO:0007669"/>
    <property type="project" value="InterPro"/>
</dbReference>
<evidence type="ECO:0000313" key="19">
    <source>
        <dbReference type="EMBL" id="ELY90784.1"/>
    </source>
</evidence>
<evidence type="ECO:0000256" key="14">
    <source>
        <dbReference type="ARBA" id="ARBA00023211"/>
    </source>
</evidence>
<dbReference type="EC" id="2.4.99.21" evidence="6"/>
<feature type="transmembrane region" description="Helical" evidence="17">
    <location>
        <begin position="364"/>
        <end position="384"/>
    </location>
</feature>
<reference evidence="19 20" key="1">
    <citation type="journal article" date="2014" name="PLoS Genet.">
        <title>Phylogenetically driven sequencing of extremely halophilic archaea reveals strategies for static and dynamic osmo-response.</title>
        <authorList>
            <person name="Becker E.A."/>
            <person name="Seitzer P.M."/>
            <person name="Tritt A."/>
            <person name="Larsen D."/>
            <person name="Krusor M."/>
            <person name="Yao A.I."/>
            <person name="Wu D."/>
            <person name="Madern D."/>
            <person name="Eisen J.A."/>
            <person name="Darling A.E."/>
            <person name="Facciotti M.T."/>
        </authorList>
    </citation>
    <scope>NUCLEOTIDE SEQUENCE [LARGE SCALE GENOMIC DNA]</scope>
    <source>
        <strain evidence="19 20">DSM 12281</strain>
    </source>
</reference>
<comment type="cofactor">
    <cofactor evidence="2">
        <name>Mg(2+)</name>
        <dbReference type="ChEBI" id="CHEBI:18420"/>
    </cofactor>
</comment>
<dbReference type="PANTHER" id="PTHR13872:SF1">
    <property type="entry name" value="DOLICHYL-DIPHOSPHOOLIGOSACCHARIDE--PROTEIN GLYCOSYLTRANSFERASE SUBUNIT STT3B"/>
    <property type="match status" value="1"/>
</dbReference>
<dbReference type="OrthoDB" id="313284at2157"/>
<keyword evidence="14" id="KW-0464">Manganese</keyword>
<comment type="pathway">
    <text evidence="4">Protein modification; protein glycosylation.</text>
</comment>
<dbReference type="InterPro" id="IPR041154">
    <property type="entry name" value="AglB_P1"/>
</dbReference>
<keyword evidence="10" id="KW-0479">Metal-binding</keyword>
<dbReference type="RefSeq" id="WP_006825989.1">
    <property type="nucleotide sequence ID" value="NZ_AOIL01000042.1"/>
</dbReference>
<dbReference type="PATRIC" id="fig|1230458.4.peg.2246"/>
<dbReference type="Pfam" id="PF18079">
    <property type="entry name" value="AglB_L1"/>
    <property type="match status" value="1"/>
</dbReference>
<evidence type="ECO:0000313" key="20">
    <source>
        <dbReference type="Proteomes" id="UP000011648"/>
    </source>
</evidence>
<keyword evidence="11" id="KW-0460">Magnesium</keyword>
<dbReference type="AlphaFoldDB" id="L9ZWQ0"/>